<sequence>MADRRRSPLAHLTADLAATGLLREIPFLRSYEVRGDPTDPALARLGAALFPGPLLAAAWPSAGGTTGTGPRYALWCGPGWYLVVDEPVPAPGEAGQAAPGSGEPGRLLAEASKAVPAAGGPGPTFAGAVAAVPAAGASGAGLAEAIAAAIGADGEPIGLSAVDVSASRTVLELSGPQARDVLAHGCALDLHPRVFGPGSCARTNLAKAQVILHQTAPATYRVFVGASFADYLARWLLDAAVEYVEGEPE</sequence>
<dbReference type="InterPro" id="IPR007375">
    <property type="entry name" value="SoxG"/>
</dbReference>
<keyword evidence="2" id="KW-1185">Reference proteome</keyword>
<dbReference type="Proteomes" id="UP000198362">
    <property type="component" value="Unassembled WGS sequence"/>
</dbReference>
<dbReference type="SUPFAM" id="SSF103025">
    <property type="entry name" value="Folate-binding domain"/>
    <property type="match status" value="1"/>
</dbReference>
<evidence type="ECO:0000313" key="1">
    <source>
        <dbReference type="EMBL" id="SNS70102.1"/>
    </source>
</evidence>
<reference evidence="1 2" key="1">
    <citation type="submission" date="2017-06" db="EMBL/GenBank/DDBJ databases">
        <authorList>
            <person name="Kim H.J."/>
            <person name="Triplett B.A."/>
        </authorList>
    </citation>
    <scope>NUCLEOTIDE SEQUENCE [LARGE SCALE GENOMIC DNA]</scope>
    <source>
        <strain evidence="1 2">CGMCC 4.5593</strain>
    </source>
</reference>
<dbReference type="RefSeq" id="WP_089244096.1">
    <property type="nucleotide sequence ID" value="NZ_FZPH01000001.1"/>
</dbReference>
<dbReference type="AlphaFoldDB" id="A0A239GMS1"/>
<name>A0A239GMS1_9ACTN</name>
<organism evidence="1 2">
    <name type="scientific">Asanoa hainanensis</name>
    <dbReference type="NCBI Taxonomy" id="560556"/>
    <lineage>
        <taxon>Bacteria</taxon>
        <taxon>Bacillati</taxon>
        <taxon>Actinomycetota</taxon>
        <taxon>Actinomycetes</taxon>
        <taxon>Micromonosporales</taxon>
        <taxon>Micromonosporaceae</taxon>
        <taxon>Asanoa</taxon>
    </lineage>
</organism>
<protein>
    <submittedName>
        <fullName evidence="1">Sarcosine oxidase subunit gamma</fullName>
    </submittedName>
</protein>
<proteinExistence type="predicted"/>
<evidence type="ECO:0000313" key="2">
    <source>
        <dbReference type="Proteomes" id="UP000198362"/>
    </source>
</evidence>
<dbReference type="Gene3D" id="3.30.1360.120">
    <property type="entry name" value="Probable tRNA modification gtpase trme, domain 1"/>
    <property type="match status" value="1"/>
</dbReference>
<dbReference type="OrthoDB" id="9814782at2"/>
<dbReference type="InterPro" id="IPR027266">
    <property type="entry name" value="TrmE/GcvT-like"/>
</dbReference>
<gene>
    <name evidence="1" type="ORF">SAMN05421812_101469</name>
</gene>
<accession>A0A239GMS1</accession>
<dbReference type="EMBL" id="FZPH01000001">
    <property type="protein sequence ID" value="SNS70102.1"/>
    <property type="molecule type" value="Genomic_DNA"/>
</dbReference>
<dbReference type="Pfam" id="PF04268">
    <property type="entry name" value="SoxG"/>
    <property type="match status" value="1"/>
</dbReference>